<dbReference type="GO" id="GO:0031369">
    <property type="term" value="F:translation initiation factor binding"/>
    <property type="evidence" value="ECO:0007669"/>
    <property type="project" value="InterPro"/>
</dbReference>
<evidence type="ECO:0000259" key="10">
    <source>
        <dbReference type="PROSITE" id="PS50102"/>
    </source>
</evidence>
<protein>
    <recommendedName>
        <fullName evidence="8">Eukaryotic translation initiation factor 3 subunit B</fullName>
        <shortName evidence="8">eIF3b</shortName>
    </recommendedName>
    <alternativeName>
        <fullName evidence="8">Eukaryotic translation initiation factor 3 90 kDa subunit homolog</fullName>
        <shortName evidence="8">eIF3 p90</shortName>
    </alternativeName>
    <alternativeName>
        <fullName evidence="8">Translation initiation factor eIF3, p90 subunit homolog</fullName>
    </alternativeName>
</protein>
<dbReference type="FunFam" id="2.130.10.10:FF:000419">
    <property type="entry name" value="Eukaryotic translation initiation factor 3 subunit B"/>
    <property type="match status" value="1"/>
</dbReference>
<proteinExistence type="inferred from homology"/>
<dbReference type="PIRSF" id="PIRSF036424">
    <property type="entry name" value="eIF3b"/>
    <property type="match status" value="1"/>
</dbReference>
<dbReference type="SUPFAM" id="SSF54928">
    <property type="entry name" value="RNA-binding domain, RBD"/>
    <property type="match status" value="1"/>
</dbReference>
<gene>
    <name evidence="12" type="primary">tif302</name>
    <name evidence="8" type="synonym">PRT1</name>
    <name evidence="11" type="ORF">SJAG_04744</name>
</gene>
<dbReference type="OMA" id="LWGGPQF"/>
<name>B6K7M8_SCHJY</name>
<dbReference type="PANTHER" id="PTHR14068:SF0">
    <property type="entry name" value="EUKARYOTIC TRANSLATION INITIATION FACTOR 3 SUBUNIT B"/>
    <property type="match status" value="1"/>
</dbReference>
<evidence type="ECO:0000256" key="8">
    <source>
        <dbReference type="HAMAP-Rule" id="MF_03001"/>
    </source>
</evidence>
<dbReference type="InterPro" id="IPR011400">
    <property type="entry name" value="EIF3B"/>
</dbReference>
<comment type="similarity">
    <text evidence="8 9">Belongs to the eIF-3 subunit B family.</text>
</comment>
<dbReference type="SUPFAM" id="SSF82171">
    <property type="entry name" value="DPP6 N-terminal domain-like"/>
    <property type="match status" value="1"/>
</dbReference>
<dbReference type="HOGENOM" id="CLU_011152_4_0_1"/>
<dbReference type="InterPro" id="IPR012677">
    <property type="entry name" value="Nucleotide-bd_a/b_plait_sf"/>
</dbReference>
<dbReference type="GO" id="GO:0003723">
    <property type="term" value="F:RNA binding"/>
    <property type="evidence" value="ECO:0007669"/>
    <property type="project" value="UniProtKB-UniRule"/>
</dbReference>
<dbReference type="Proteomes" id="UP000001744">
    <property type="component" value="Unassembled WGS sequence"/>
</dbReference>
<dbReference type="GO" id="GO:0016282">
    <property type="term" value="C:eukaryotic 43S preinitiation complex"/>
    <property type="evidence" value="ECO:0007669"/>
    <property type="project" value="UniProtKB-UniRule"/>
</dbReference>
<dbReference type="GO" id="GO:0001732">
    <property type="term" value="P:formation of cytoplasmic translation initiation complex"/>
    <property type="evidence" value="ECO:0007669"/>
    <property type="project" value="UniProtKB-UniRule"/>
</dbReference>
<dbReference type="VEuPathDB" id="FungiDB:SJAG_04744"/>
<evidence type="ECO:0000313" key="11">
    <source>
        <dbReference type="EMBL" id="EEB09532.1"/>
    </source>
</evidence>
<comment type="subcellular location">
    <subcellularLocation>
        <location evidence="1 8 9">Cytoplasm</location>
    </subcellularLocation>
</comment>
<dbReference type="GO" id="GO:0071541">
    <property type="term" value="C:eukaryotic translation initiation factor 3 complex, eIF3m"/>
    <property type="evidence" value="ECO:0007669"/>
    <property type="project" value="EnsemblFungi"/>
</dbReference>
<evidence type="ECO:0000256" key="3">
    <source>
        <dbReference type="ARBA" id="ARBA00022540"/>
    </source>
</evidence>
<dbReference type="GO" id="GO:0043614">
    <property type="term" value="C:multi-eIF complex"/>
    <property type="evidence" value="ECO:0007669"/>
    <property type="project" value="EnsemblFungi"/>
</dbReference>
<dbReference type="STRING" id="402676.B6K7M8"/>
<dbReference type="InterPro" id="IPR000504">
    <property type="entry name" value="RRM_dom"/>
</dbReference>
<dbReference type="InterPro" id="IPR003954">
    <property type="entry name" value="RRM_euk-type"/>
</dbReference>
<dbReference type="InterPro" id="IPR013979">
    <property type="entry name" value="TIF_beta_prop-like"/>
</dbReference>
<dbReference type="PROSITE" id="PS50102">
    <property type="entry name" value="RRM"/>
    <property type="match status" value="1"/>
</dbReference>
<comment type="function">
    <text evidence="8">RNA-binding component of the eukaryotic translation initiation factor 3 (eIF-3) complex, which is involved in protein synthesis of a specialized repertoire of mRNAs and, together with other initiation factors, stimulates binding of mRNA and methionyl-tRNAi to the 40S ribosome. The eIF-3 complex specifically targets and initiates translation of a subset of mRNAs involved in cell proliferation.</text>
</comment>
<keyword evidence="4" id="KW-0853">WD repeat</keyword>
<keyword evidence="2 8" id="KW-0963">Cytoplasm</keyword>
<feature type="domain" description="RRM" evidence="10">
    <location>
        <begin position="39"/>
        <end position="129"/>
    </location>
</feature>
<dbReference type="SMART" id="SM00361">
    <property type="entry name" value="RRM_1"/>
    <property type="match status" value="1"/>
</dbReference>
<dbReference type="HAMAP" id="MF_03001">
    <property type="entry name" value="eIF3b"/>
    <property type="match status" value="1"/>
</dbReference>
<dbReference type="GO" id="GO:0006413">
    <property type="term" value="P:translational initiation"/>
    <property type="evidence" value="ECO:0000318"/>
    <property type="project" value="GO_Central"/>
</dbReference>
<comment type="subunit">
    <text evidence="8 9">Component of the eukaryotic translation initiation factor 3 (eIF-3) complex.</text>
</comment>
<dbReference type="RefSeq" id="XP_002175825.1">
    <property type="nucleotide sequence ID" value="XM_002175789.2"/>
</dbReference>
<dbReference type="Gene3D" id="3.30.70.330">
    <property type="match status" value="1"/>
</dbReference>
<dbReference type="InterPro" id="IPR034363">
    <property type="entry name" value="eIF3B_RRM"/>
</dbReference>
<evidence type="ECO:0000313" key="12">
    <source>
        <dbReference type="JaponicusDB" id="SJAG_04744"/>
    </source>
</evidence>
<evidence type="ECO:0000256" key="4">
    <source>
        <dbReference type="ARBA" id="ARBA00022574"/>
    </source>
</evidence>
<keyword evidence="6 8" id="KW-0694">RNA-binding</keyword>
<dbReference type="GO" id="GO:0071540">
    <property type="term" value="C:eukaryotic translation initiation factor 3 complex, eIF3e"/>
    <property type="evidence" value="ECO:0007669"/>
    <property type="project" value="EnsemblFungi"/>
</dbReference>
<dbReference type="GO" id="GO:0003743">
    <property type="term" value="F:translation initiation factor activity"/>
    <property type="evidence" value="ECO:0007669"/>
    <property type="project" value="UniProtKB-UniRule"/>
</dbReference>
<evidence type="ECO:0000256" key="1">
    <source>
        <dbReference type="ARBA" id="ARBA00004496"/>
    </source>
</evidence>
<evidence type="ECO:0000256" key="7">
    <source>
        <dbReference type="ARBA" id="ARBA00022917"/>
    </source>
</evidence>
<dbReference type="AlphaFoldDB" id="B6K7M8"/>
<dbReference type="InterPro" id="IPR015943">
    <property type="entry name" value="WD40/YVTN_repeat-like_dom_sf"/>
</dbReference>
<keyword evidence="5" id="KW-0677">Repeat</keyword>
<dbReference type="OrthoDB" id="10250414at2759"/>
<dbReference type="GO" id="GO:0042802">
    <property type="term" value="F:identical protein binding"/>
    <property type="evidence" value="ECO:0007669"/>
    <property type="project" value="EnsemblFungi"/>
</dbReference>
<dbReference type="GO" id="GO:0033290">
    <property type="term" value="C:eukaryotic 48S preinitiation complex"/>
    <property type="evidence" value="ECO:0007669"/>
    <property type="project" value="UniProtKB-UniRule"/>
</dbReference>
<evidence type="ECO:0000256" key="2">
    <source>
        <dbReference type="ARBA" id="ARBA00022490"/>
    </source>
</evidence>
<evidence type="ECO:0000256" key="5">
    <source>
        <dbReference type="ARBA" id="ARBA00022737"/>
    </source>
</evidence>
<accession>B6K7M8</accession>
<dbReference type="EMBL" id="KE651168">
    <property type="protein sequence ID" value="EEB09532.1"/>
    <property type="molecule type" value="Genomic_DNA"/>
</dbReference>
<dbReference type="Gene3D" id="2.130.10.10">
    <property type="entry name" value="YVTN repeat-like/Quinoprotein amine dehydrogenase"/>
    <property type="match status" value="2"/>
</dbReference>
<sequence length="723" mass="83245">MSDTLVEELKDKVVITDEEVDVSDVEEKFRVPKPAGYDTIVVIQGAPVVDESKKKDFFRFLTTRVFAKIGKVKENGLYMPFNDVNGTSKSMGLVFADFENVDAADLCVQELDAKRIDKSHVFAVRKLNQLEKAFNTPEEFHFEEGEYHEREHLRSWLADYYGRDQFISYAGNTVTVNWNRKSDVPEQVVSRENWTETYVQWSPLGTYLVSLHLRGIQLWGGASWKMCARFLHPYVKFVDFSPSEKYLVSYSYEVVKLPPIGHPARETMPFSDADEGKNCFIWDVQSGRILRSFKIAPGGDVKDPKKVVWPIFKWSANDKYLARMTPGQSISVYETPSMALVDKKVMKIEGVQSFEWCPVDDVVADKSEQLLAYWTPELQNQPARVALVSIPSKATVRTKNLFNVSDCKLYWQSHGDYMCVKVDRHTKTKKSTFSNLEIFRVREKNTPVEVIDLKEVVLNFAWEPKSDRFAIFSANDQSLGSPNLKTNLSFYGLEKKKNTPSVFRHIATFEKKSLNSLFMNPKGRFLAAATLGSSTQYDLEFYDMDFESEKKENENLANIQLIGSAEHFGMTDIEWDPSGRYLTTSSTIWRHKLENGYRICDFKGTTLREELVNDFKQFIWRPRPPSPLTKEEMKKVRKQLKEYNRLFDEEDIAEKSSANRELAARRRRLIDDWEAYRQKVTAQVAEERKALGQTGVADAASAEEVIEETIEEVVSEEIIPVDE</sequence>
<dbReference type="GeneID" id="7051531"/>
<dbReference type="eggNOG" id="KOG2314">
    <property type="taxonomic scope" value="Eukaryota"/>
</dbReference>
<dbReference type="InterPro" id="IPR035979">
    <property type="entry name" value="RBD_domain_sf"/>
</dbReference>
<dbReference type="JaponicusDB" id="SJAG_04744">
    <property type="gene designation" value="tif302"/>
</dbReference>
<organism evidence="11 13">
    <name type="scientific">Schizosaccharomyces japonicus (strain yFS275 / FY16936)</name>
    <name type="common">Fission yeast</name>
    <dbReference type="NCBI Taxonomy" id="402676"/>
    <lineage>
        <taxon>Eukaryota</taxon>
        <taxon>Fungi</taxon>
        <taxon>Dikarya</taxon>
        <taxon>Ascomycota</taxon>
        <taxon>Taphrinomycotina</taxon>
        <taxon>Schizosaccharomycetes</taxon>
        <taxon>Schizosaccharomycetales</taxon>
        <taxon>Schizosaccharomycetaceae</taxon>
        <taxon>Schizosaccharomyces</taxon>
    </lineage>
</organism>
<dbReference type="GO" id="GO:0005852">
    <property type="term" value="C:eukaryotic translation initiation factor 3 complex"/>
    <property type="evidence" value="ECO:0000318"/>
    <property type="project" value="GO_Central"/>
</dbReference>
<dbReference type="GO" id="GO:0010494">
    <property type="term" value="C:cytoplasmic stress granule"/>
    <property type="evidence" value="ECO:0007669"/>
    <property type="project" value="EnsemblFungi"/>
</dbReference>
<reference evidence="11 13" key="1">
    <citation type="journal article" date="2011" name="Science">
        <title>Comparative functional genomics of the fission yeasts.</title>
        <authorList>
            <person name="Rhind N."/>
            <person name="Chen Z."/>
            <person name="Yassour M."/>
            <person name="Thompson D.A."/>
            <person name="Haas B.J."/>
            <person name="Habib N."/>
            <person name="Wapinski I."/>
            <person name="Roy S."/>
            <person name="Lin M.F."/>
            <person name="Heiman D.I."/>
            <person name="Young S.K."/>
            <person name="Furuya K."/>
            <person name="Guo Y."/>
            <person name="Pidoux A."/>
            <person name="Chen H.M."/>
            <person name="Robbertse B."/>
            <person name="Goldberg J.M."/>
            <person name="Aoki K."/>
            <person name="Bayne E.H."/>
            <person name="Berlin A.M."/>
            <person name="Desjardins C.A."/>
            <person name="Dobbs E."/>
            <person name="Dukaj L."/>
            <person name="Fan L."/>
            <person name="FitzGerald M.G."/>
            <person name="French C."/>
            <person name="Gujja S."/>
            <person name="Hansen K."/>
            <person name="Keifenheim D."/>
            <person name="Levin J.Z."/>
            <person name="Mosher R.A."/>
            <person name="Mueller C.A."/>
            <person name="Pfiffner J."/>
            <person name="Priest M."/>
            <person name="Russ C."/>
            <person name="Smialowska A."/>
            <person name="Swoboda P."/>
            <person name="Sykes S.M."/>
            <person name="Vaughn M."/>
            <person name="Vengrova S."/>
            <person name="Yoder R."/>
            <person name="Zeng Q."/>
            <person name="Allshire R."/>
            <person name="Baulcombe D."/>
            <person name="Birren B.W."/>
            <person name="Brown W."/>
            <person name="Ekwall K."/>
            <person name="Kellis M."/>
            <person name="Leatherwood J."/>
            <person name="Levin H."/>
            <person name="Margalit H."/>
            <person name="Martienssen R."/>
            <person name="Nieduszynski C.A."/>
            <person name="Spatafora J.W."/>
            <person name="Friedman N."/>
            <person name="Dalgaard J.Z."/>
            <person name="Baumann P."/>
            <person name="Niki H."/>
            <person name="Regev A."/>
            <person name="Nusbaum C."/>
        </authorList>
    </citation>
    <scope>NUCLEOTIDE SEQUENCE [LARGE SCALE GENOMIC DNA]</scope>
    <source>
        <strain evidence="13">yFS275 / FY16936</strain>
    </source>
</reference>
<dbReference type="CDD" id="cd12278">
    <property type="entry name" value="RRM_eIF3B"/>
    <property type="match status" value="1"/>
</dbReference>
<keyword evidence="7 8" id="KW-0648">Protein biosynthesis</keyword>
<keyword evidence="13" id="KW-1185">Reference proteome</keyword>
<evidence type="ECO:0000256" key="6">
    <source>
        <dbReference type="ARBA" id="ARBA00022884"/>
    </source>
</evidence>
<dbReference type="PANTHER" id="PTHR14068">
    <property type="entry name" value="EUKARYOTIC TRANSLATION INITIATION FACTOR 3 EIF3 -RELATED"/>
    <property type="match status" value="1"/>
</dbReference>
<comment type="function">
    <text evidence="9">Component of the eukaryotic translation initiation factor 3 (eIF-3) complex, which is involved in protein synthesis and, together with other initiation factors, stimulates binding of mRNA and methionyl-tRNAi to the 40S ribosome.</text>
</comment>
<dbReference type="Pfam" id="PF08662">
    <property type="entry name" value="eIF2A"/>
    <property type="match status" value="1"/>
</dbReference>
<keyword evidence="3 8" id="KW-0396">Initiation factor</keyword>
<evidence type="ECO:0000256" key="9">
    <source>
        <dbReference type="PIRNR" id="PIRNR036424"/>
    </source>
</evidence>
<evidence type="ECO:0000313" key="13">
    <source>
        <dbReference type="Proteomes" id="UP000001744"/>
    </source>
</evidence>